<feature type="transmembrane region" description="Helical" evidence="2">
    <location>
        <begin position="72"/>
        <end position="96"/>
    </location>
</feature>
<evidence type="ECO:0000313" key="4">
    <source>
        <dbReference type="Proteomes" id="UP000603912"/>
    </source>
</evidence>
<accession>A0A917MIT2</accession>
<keyword evidence="2" id="KW-0812">Transmembrane</keyword>
<keyword evidence="4" id="KW-1185">Reference proteome</keyword>
<evidence type="ECO:0000256" key="2">
    <source>
        <dbReference type="SAM" id="Phobius"/>
    </source>
</evidence>
<name>A0A917MIT2_9HYPH</name>
<evidence type="ECO:0000313" key="3">
    <source>
        <dbReference type="EMBL" id="GGH13114.1"/>
    </source>
</evidence>
<dbReference type="AlphaFoldDB" id="A0A917MIT2"/>
<feature type="region of interest" description="Disordered" evidence="1">
    <location>
        <begin position="1"/>
        <end position="20"/>
    </location>
</feature>
<gene>
    <name evidence="3" type="ORF">GCM10007036_11470</name>
</gene>
<dbReference type="EMBL" id="BMES01000001">
    <property type="protein sequence ID" value="GGH13114.1"/>
    <property type="molecule type" value="Genomic_DNA"/>
</dbReference>
<keyword evidence="2" id="KW-0472">Membrane</keyword>
<sequence>MGRQPPAQRQGAPGDQQPGDVRQIVQAVRQQGERICRKAVPELNQDEDEIQRRAYREGGAEILRRMMVSAPAMMVAVGFVRVVMAMIVAVIVAVTASM</sequence>
<keyword evidence="2" id="KW-1133">Transmembrane helix</keyword>
<organism evidence="3 4">
    <name type="scientific">Alsobacter metallidurans</name>
    <dbReference type="NCBI Taxonomy" id="340221"/>
    <lineage>
        <taxon>Bacteria</taxon>
        <taxon>Pseudomonadati</taxon>
        <taxon>Pseudomonadota</taxon>
        <taxon>Alphaproteobacteria</taxon>
        <taxon>Hyphomicrobiales</taxon>
        <taxon>Alsobacteraceae</taxon>
        <taxon>Alsobacter</taxon>
    </lineage>
</organism>
<reference evidence="3" key="1">
    <citation type="journal article" date="2014" name="Int. J. Syst. Evol. Microbiol.">
        <title>Complete genome sequence of Corynebacterium casei LMG S-19264T (=DSM 44701T), isolated from a smear-ripened cheese.</title>
        <authorList>
            <consortium name="US DOE Joint Genome Institute (JGI-PGF)"/>
            <person name="Walter F."/>
            <person name="Albersmeier A."/>
            <person name="Kalinowski J."/>
            <person name="Ruckert C."/>
        </authorList>
    </citation>
    <scope>NUCLEOTIDE SEQUENCE</scope>
    <source>
        <strain evidence="3">CGMCC 1.12214</strain>
    </source>
</reference>
<reference evidence="3" key="2">
    <citation type="submission" date="2020-09" db="EMBL/GenBank/DDBJ databases">
        <authorList>
            <person name="Sun Q."/>
            <person name="Zhou Y."/>
        </authorList>
    </citation>
    <scope>NUCLEOTIDE SEQUENCE</scope>
    <source>
        <strain evidence="3">CGMCC 1.12214</strain>
    </source>
</reference>
<dbReference type="Proteomes" id="UP000603912">
    <property type="component" value="Unassembled WGS sequence"/>
</dbReference>
<protein>
    <submittedName>
        <fullName evidence="3">Uncharacterized protein</fullName>
    </submittedName>
</protein>
<comment type="caution">
    <text evidence="3">The sequence shown here is derived from an EMBL/GenBank/DDBJ whole genome shotgun (WGS) entry which is preliminary data.</text>
</comment>
<proteinExistence type="predicted"/>
<evidence type="ECO:0000256" key="1">
    <source>
        <dbReference type="SAM" id="MobiDB-lite"/>
    </source>
</evidence>